<evidence type="ECO:0000313" key="2">
    <source>
        <dbReference type="Proteomes" id="UP000319894"/>
    </source>
</evidence>
<dbReference type="EMBL" id="QMDX01000001">
    <property type="protein sequence ID" value="TSD16111.1"/>
    <property type="molecule type" value="Genomic_DNA"/>
</dbReference>
<comment type="caution">
    <text evidence="1">The sequence shown here is derived from an EMBL/GenBank/DDBJ whole genome shotgun (WGS) entry which is preliminary data.</text>
</comment>
<reference evidence="1 2" key="1">
    <citation type="submission" date="2018-06" db="EMBL/GenBank/DDBJ databases">
        <title>Natronomonas sp. F16-60 a new haloarchaeon isolated from a solar saltern of Isla Cristina, Huelva, Spain.</title>
        <authorList>
            <person name="Duran-Viseras A."/>
            <person name="Sanchez-Porro C."/>
            <person name="Ventosa A."/>
        </authorList>
    </citation>
    <scope>NUCLEOTIDE SEQUENCE [LARGE SCALE GENOMIC DNA]</scope>
    <source>
        <strain evidence="1 2">F16-60</strain>
    </source>
</reference>
<name>A0A554NFF4_9EURY</name>
<sequence length="67" mass="6644">MFSGESSVGPATAAPCAGAMLVGEGLTQREVGDVAGISEVTIRDRYTELLEVAGVMTDGELAGVGSG</sequence>
<organism evidence="1 2">
    <name type="scientific">Haloglomus irregulare</name>
    <dbReference type="NCBI Taxonomy" id="2234134"/>
    <lineage>
        <taxon>Archaea</taxon>
        <taxon>Methanobacteriati</taxon>
        <taxon>Methanobacteriota</taxon>
        <taxon>Stenosarchaea group</taxon>
        <taxon>Halobacteria</taxon>
        <taxon>Halobacteriales</taxon>
        <taxon>Natronomonadaceae</taxon>
        <taxon>Haloglomus</taxon>
    </lineage>
</organism>
<evidence type="ECO:0000313" key="1">
    <source>
        <dbReference type="EMBL" id="TSD16111.1"/>
    </source>
</evidence>
<protein>
    <recommendedName>
        <fullName evidence="3">Transcription factor TFIIB repeat-containing protein</fullName>
    </recommendedName>
</protein>
<dbReference type="AlphaFoldDB" id="A0A554NFF4"/>
<dbReference type="InParanoid" id="A0A554NFF4"/>
<keyword evidence="2" id="KW-1185">Reference proteome</keyword>
<dbReference type="Gene3D" id="1.10.472.10">
    <property type="entry name" value="Cyclin-like"/>
    <property type="match status" value="1"/>
</dbReference>
<dbReference type="SUPFAM" id="SSF47954">
    <property type="entry name" value="Cyclin-like"/>
    <property type="match status" value="1"/>
</dbReference>
<dbReference type="InterPro" id="IPR036915">
    <property type="entry name" value="Cyclin-like_sf"/>
</dbReference>
<gene>
    <name evidence="1" type="ORF">DP107_02755</name>
</gene>
<accession>A0A554NFF4</accession>
<dbReference type="Proteomes" id="UP000319894">
    <property type="component" value="Unassembled WGS sequence"/>
</dbReference>
<proteinExistence type="predicted"/>
<evidence type="ECO:0008006" key="3">
    <source>
        <dbReference type="Google" id="ProtNLM"/>
    </source>
</evidence>